<dbReference type="PROSITE" id="PS50126">
    <property type="entry name" value="S1"/>
    <property type="match status" value="1"/>
</dbReference>
<protein>
    <submittedName>
        <fullName evidence="3">RNA binding S1 domain protein</fullName>
    </submittedName>
</protein>
<dbReference type="InterPro" id="IPR012340">
    <property type="entry name" value="NA-bd_OB-fold"/>
</dbReference>
<dbReference type="Proteomes" id="UP000007488">
    <property type="component" value="Chromosome"/>
</dbReference>
<dbReference type="SUPFAM" id="SSF50249">
    <property type="entry name" value="Nucleic acid-binding proteins"/>
    <property type="match status" value="1"/>
</dbReference>
<feature type="domain" description="S1 motif" evidence="2">
    <location>
        <begin position="150"/>
        <end position="211"/>
    </location>
</feature>
<dbReference type="eggNOG" id="COG2996">
    <property type="taxonomic scope" value="Bacteria"/>
</dbReference>
<dbReference type="SMART" id="SM00316">
    <property type="entry name" value="S1"/>
    <property type="match status" value="2"/>
</dbReference>
<organism evidence="3 4">
    <name type="scientific">Syntrophobotulus glycolicus (strain DSM 8271 / FlGlyR)</name>
    <dbReference type="NCBI Taxonomy" id="645991"/>
    <lineage>
        <taxon>Bacteria</taxon>
        <taxon>Bacillati</taxon>
        <taxon>Bacillota</taxon>
        <taxon>Clostridia</taxon>
        <taxon>Eubacteriales</taxon>
        <taxon>Desulfitobacteriaceae</taxon>
        <taxon>Syntrophobotulus</taxon>
    </lineage>
</organism>
<dbReference type="Pfam" id="PF21543">
    <property type="entry name" value="CvfB_2nd"/>
    <property type="match status" value="1"/>
</dbReference>
<dbReference type="InterPro" id="IPR014464">
    <property type="entry name" value="CvfB_fam"/>
</dbReference>
<comment type="similarity">
    <text evidence="1">Belongs to the CvfB family.</text>
</comment>
<keyword evidence="4" id="KW-1185">Reference proteome</keyword>
<dbReference type="EMBL" id="CP002547">
    <property type="protein sequence ID" value="ADY56314.1"/>
    <property type="molecule type" value="Genomic_DNA"/>
</dbReference>
<sequence>MIIIIRIGEFNKLRINNFTSIGAYLDAETSNRSDNILLPRKQLPSDVQIGDYLKVFIYKDSEDRLIATIREPLAKVGDLVCLKASAKTTLGTFMDFGLERGLFLPFSEQKYLIEVGRSYLVYVYLDKSLRLCCTTDVYKYLKTDSPYQKGDMVAGTVYQIRREIGAFVAVDHTYKGLIPRSELYQNLRNGDQIRARVLRVREDGKLDLSIREPAHKQMDIDAETLLQDMKNNLGCLPLTEDAGPKEIEVRYQMSKAAFKRAVGALLKAKKIIKEDGRLKLV</sequence>
<name>F0T1H3_SYNGF</name>
<dbReference type="InterPro" id="IPR003029">
    <property type="entry name" value="S1_domain"/>
</dbReference>
<dbReference type="PANTHER" id="PTHR37296:SF1">
    <property type="entry name" value="CONSERVED VIRULENCE FACTOR B"/>
    <property type="match status" value="1"/>
</dbReference>
<dbReference type="InterPro" id="IPR040764">
    <property type="entry name" value="CvfB_WH"/>
</dbReference>
<reference evidence="4" key="2">
    <citation type="submission" date="2011-02" db="EMBL/GenBank/DDBJ databases">
        <title>The complete genome of Syntrophobotulus glycolicus DSM 8271.</title>
        <authorList>
            <person name="Lucas S."/>
            <person name="Copeland A."/>
            <person name="Lapidus A."/>
            <person name="Bruce D."/>
            <person name="Goodwin L."/>
            <person name="Pitluck S."/>
            <person name="Kyrpides N."/>
            <person name="Mavromatis K."/>
            <person name="Pagani I."/>
            <person name="Ivanova N."/>
            <person name="Mikhailova N."/>
            <person name="Chertkov O."/>
            <person name="Held B."/>
            <person name="Detter J.C."/>
            <person name="Tapia R."/>
            <person name="Han C."/>
            <person name="Land M."/>
            <person name="Hauser L."/>
            <person name="Markowitz V."/>
            <person name="Cheng J.-F."/>
            <person name="Hugenholtz P."/>
            <person name="Woyke T."/>
            <person name="Wu D."/>
            <person name="Spring S."/>
            <person name="Schroeder M."/>
            <person name="Brambilla E."/>
            <person name="Klenk H.-P."/>
            <person name="Eisen J.A."/>
        </authorList>
    </citation>
    <scope>NUCLEOTIDE SEQUENCE [LARGE SCALE GENOMIC DNA]</scope>
    <source>
        <strain evidence="4">DSM 8271 / FlGlyR</strain>
    </source>
</reference>
<dbReference type="Pfam" id="PF17783">
    <property type="entry name" value="WHD_CvfB"/>
    <property type="match status" value="1"/>
</dbReference>
<dbReference type="Pfam" id="PF13509">
    <property type="entry name" value="S1_2"/>
    <property type="match status" value="1"/>
</dbReference>
<dbReference type="PIRSF" id="PIRSF012524">
    <property type="entry name" value="YitL_S1"/>
    <property type="match status" value="1"/>
</dbReference>
<evidence type="ECO:0000313" key="3">
    <source>
        <dbReference type="EMBL" id="ADY56314.1"/>
    </source>
</evidence>
<dbReference type="STRING" id="645991.Sgly_2021"/>
<evidence type="ECO:0000256" key="1">
    <source>
        <dbReference type="PIRNR" id="PIRNR012524"/>
    </source>
</evidence>
<gene>
    <name evidence="3" type="ordered locus">Sgly_2021</name>
</gene>
<proteinExistence type="inferred from homology"/>
<reference evidence="3 4" key="1">
    <citation type="journal article" date="2011" name="Stand. Genomic Sci.">
        <title>Complete genome sequence of Syntrophobotulus glycolicus type strain (FlGlyR).</title>
        <authorList>
            <person name="Han C."/>
            <person name="Mwirichia R."/>
            <person name="Chertkov O."/>
            <person name="Held B."/>
            <person name="Lapidus A."/>
            <person name="Nolan M."/>
            <person name="Lucas S."/>
            <person name="Hammon N."/>
            <person name="Deshpande S."/>
            <person name="Cheng J.F."/>
            <person name="Tapia R."/>
            <person name="Goodwin L."/>
            <person name="Pitluck S."/>
            <person name="Huntemann M."/>
            <person name="Liolios K."/>
            <person name="Ivanova N."/>
            <person name="Pagani I."/>
            <person name="Mavromatis K."/>
            <person name="Ovchinikova G."/>
            <person name="Pati A."/>
            <person name="Chen A."/>
            <person name="Palaniappan K."/>
            <person name="Land M."/>
            <person name="Hauser L."/>
            <person name="Brambilla E.M."/>
            <person name="Rohde M."/>
            <person name="Spring S."/>
            <person name="Sikorski J."/>
            <person name="Goker M."/>
            <person name="Woyke T."/>
            <person name="Bristow J."/>
            <person name="Eisen J.A."/>
            <person name="Markowitz V."/>
            <person name="Hugenholtz P."/>
            <person name="Kyrpides N.C."/>
            <person name="Klenk H.P."/>
            <person name="Detter J.C."/>
        </authorList>
    </citation>
    <scope>NUCLEOTIDE SEQUENCE [LARGE SCALE GENOMIC DNA]</scope>
    <source>
        <strain evidence="4">DSM 8271 / FlGlyR</strain>
    </source>
</reference>
<dbReference type="Gene3D" id="1.10.10.10">
    <property type="entry name" value="Winged helix-like DNA-binding domain superfamily/Winged helix DNA-binding domain"/>
    <property type="match status" value="1"/>
</dbReference>
<dbReference type="InterPro" id="IPR039566">
    <property type="entry name" value="CvfB_S1_st"/>
</dbReference>
<dbReference type="Gene3D" id="2.40.50.140">
    <property type="entry name" value="Nucleic acid-binding proteins"/>
    <property type="match status" value="2"/>
</dbReference>
<evidence type="ECO:0000313" key="4">
    <source>
        <dbReference type="Proteomes" id="UP000007488"/>
    </source>
</evidence>
<dbReference type="HOGENOM" id="CLU_064885_0_1_9"/>
<dbReference type="InterPro" id="IPR036388">
    <property type="entry name" value="WH-like_DNA-bd_sf"/>
</dbReference>
<dbReference type="InterPro" id="IPR048587">
    <property type="entry name" value="CvfB_S1_3rd"/>
</dbReference>
<dbReference type="AlphaFoldDB" id="F0T1H3"/>
<evidence type="ECO:0000259" key="2">
    <source>
        <dbReference type="PROSITE" id="PS50126"/>
    </source>
</evidence>
<accession>F0T1H3</accession>
<dbReference type="KEGG" id="sgy:Sgly_2021"/>
<dbReference type="GO" id="GO:0003676">
    <property type="term" value="F:nucleic acid binding"/>
    <property type="evidence" value="ECO:0007669"/>
    <property type="project" value="InterPro"/>
</dbReference>
<dbReference type="PANTHER" id="PTHR37296">
    <property type="entry name" value="CONSERVED VIRULENCE FACTOR B"/>
    <property type="match status" value="1"/>
</dbReference>